<dbReference type="GO" id="GO:0005737">
    <property type="term" value="C:cytoplasm"/>
    <property type="evidence" value="ECO:0007669"/>
    <property type="project" value="TreeGrafter"/>
</dbReference>
<dbReference type="InterPro" id="IPR011009">
    <property type="entry name" value="Kinase-like_dom_sf"/>
</dbReference>
<dbReference type="Pfam" id="PF01636">
    <property type="entry name" value="APH"/>
    <property type="match status" value="1"/>
</dbReference>
<name>A0A2P8D7L8_9BACT</name>
<protein>
    <submittedName>
        <fullName evidence="2">Phosphotransferase family enzyme</fullName>
    </submittedName>
</protein>
<dbReference type="RefSeq" id="WP_106522236.1">
    <property type="nucleotide sequence ID" value="NZ_PYGD01000002.1"/>
</dbReference>
<dbReference type="SUPFAM" id="SSF56112">
    <property type="entry name" value="Protein kinase-like (PK-like)"/>
    <property type="match status" value="1"/>
</dbReference>
<gene>
    <name evidence="2" type="ORF">B0I18_102183</name>
</gene>
<reference evidence="2 3" key="1">
    <citation type="submission" date="2018-03" db="EMBL/GenBank/DDBJ databases">
        <title>Genomic Encyclopedia of Type Strains, Phase III (KMG-III): the genomes of soil and plant-associated and newly described type strains.</title>
        <authorList>
            <person name="Whitman W."/>
        </authorList>
    </citation>
    <scope>NUCLEOTIDE SEQUENCE [LARGE SCALE GENOMIC DNA]</scope>
    <source>
        <strain evidence="2 3">CGMCC 1.12700</strain>
    </source>
</reference>
<sequence length="340" mass="37635">MPDTTQTIPAPFLPTVQAALQACFGTTTIDAITLLSGGLSGAAVYKMTVNGVCYTLKLDTPSAQEHPALQDILEQTSAAGIAPGLYYYNPAAGITLTAFIDNRPLRTVMAPERVIETLARQLRRLHALPAPATGPELATTIAGLVNAYRQQAILKGPVMDEVLALYARILQARPWLEADQVLAHNDLNPGNMLCDGEDLWIIDWDTAFRNNRYIDLAAVANFFVYSEAQEQLLLRTYFEREPSAGEKDRFFLTRQVSRMIYGILLAQAAGRAQPKDYPHNQDMEDYTLSRFGERVQAGTISMAGYEGQLFYAKANWNEALRNMRSERFEAALSRLAVPAL</sequence>
<dbReference type="GO" id="GO:0006646">
    <property type="term" value="P:phosphatidylethanolamine biosynthetic process"/>
    <property type="evidence" value="ECO:0007669"/>
    <property type="project" value="TreeGrafter"/>
</dbReference>
<comment type="caution">
    <text evidence="2">The sequence shown here is derived from an EMBL/GenBank/DDBJ whole genome shotgun (WGS) entry which is preliminary data.</text>
</comment>
<dbReference type="InterPro" id="IPR002575">
    <property type="entry name" value="Aminoglycoside_PTrfase"/>
</dbReference>
<dbReference type="Proteomes" id="UP000240572">
    <property type="component" value="Unassembled WGS sequence"/>
</dbReference>
<dbReference type="Gene3D" id="3.90.1200.10">
    <property type="match status" value="1"/>
</dbReference>
<dbReference type="AlphaFoldDB" id="A0A2P8D7L8"/>
<proteinExistence type="predicted"/>
<dbReference type="PANTHER" id="PTHR22603">
    <property type="entry name" value="CHOLINE/ETHANOALAMINE KINASE"/>
    <property type="match status" value="1"/>
</dbReference>
<dbReference type="GO" id="GO:0004305">
    <property type="term" value="F:ethanolamine kinase activity"/>
    <property type="evidence" value="ECO:0007669"/>
    <property type="project" value="TreeGrafter"/>
</dbReference>
<dbReference type="OrthoDB" id="179763at2"/>
<organism evidence="2 3">
    <name type="scientific">Taibaiella chishuiensis</name>
    <dbReference type="NCBI Taxonomy" id="1434707"/>
    <lineage>
        <taxon>Bacteria</taxon>
        <taxon>Pseudomonadati</taxon>
        <taxon>Bacteroidota</taxon>
        <taxon>Chitinophagia</taxon>
        <taxon>Chitinophagales</taxon>
        <taxon>Chitinophagaceae</taxon>
        <taxon>Taibaiella</taxon>
    </lineage>
</organism>
<dbReference type="PANTHER" id="PTHR22603:SF66">
    <property type="entry name" value="ETHANOLAMINE KINASE"/>
    <property type="match status" value="1"/>
</dbReference>
<feature type="domain" description="Aminoglycoside phosphotransferase" evidence="1">
    <location>
        <begin position="32"/>
        <end position="235"/>
    </location>
</feature>
<evidence type="ECO:0000259" key="1">
    <source>
        <dbReference type="Pfam" id="PF01636"/>
    </source>
</evidence>
<dbReference type="EMBL" id="PYGD01000002">
    <property type="protein sequence ID" value="PSK93213.1"/>
    <property type="molecule type" value="Genomic_DNA"/>
</dbReference>
<keyword evidence="3" id="KW-1185">Reference proteome</keyword>
<evidence type="ECO:0000313" key="2">
    <source>
        <dbReference type="EMBL" id="PSK93213.1"/>
    </source>
</evidence>
<evidence type="ECO:0000313" key="3">
    <source>
        <dbReference type="Proteomes" id="UP000240572"/>
    </source>
</evidence>
<keyword evidence="2" id="KW-0808">Transferase</keyword>
<accession>A0A2P8D7L8</accession>